<evidence type="ECO:0000313" key="1">
    <source>
        <dbReference type="EMBL" id="RIB11124.1"/>
    </source>
</evidence>
<dbReference type="Proteomes" id="UP000266673">
    <property type="component" value="Unassembled WGS sequence"/>
</dbReference>
<gene>
    <name evidence="1" type="ORF">C2G38_2204249</name>
</gene>
<reference evidence="1 2" key="1">
    <citation type="submission" date="2018-06" db="EMBL/GenBank/DDBJ databases">
        <title>Comparative genomics reveals the genomic features of Rhizophagus irregularis, R. cerebriforme, R. diaphanum and Gigaspora rosea, and their symbiotic lifestyle signature.</title>
        <authorList>
            <person name="Morin E."/>
            <person name="San Clemente H."/>
            <person name="Chen E.C.H."/>
            <person name="De La Providencia I."/>
            <person name="Hainaut M."/>
            <person name="Kuo A."/>
            <person name="Kohler A."/>
            <person name="Murat C."/>
            <person name="Tang N."/>
            <person name="Roy S."/>
            <person name="Loubradou J."/>
            <person name="Henrissat B."/>
            <person name="Grigoriev I.V."/>
            <person name="Corradi N."/>
            <person name="Roux C."/>
            <person name="Martin F.M."/>
        </authorList>
    </citation>
    <scope>NUCLEOTIDE SEQUENCE [LARGE SCALE GENOMIC DNA]</scope>
    <source>
        <strain evidence="1 2">DAOM 194757</strain>
    </source>
</reference>
<dbReference type="EMBL" id="QKWP01001170">
    <property type="protein sequence ID" value="RIB11124.1"/>
    <property type="molecule type" value="Genomic_DNA"/>
</dbReference>
<name>A0A397ULU8_9GLOM</name>
<organism evidence="1 2">
    <name type="scientific">Gigaspora rosea</name>
    <dbReference type="NCBI Taxonomy" id="44941"/>
    <lineage>
        <taxon>Eukaryota</taxon>
        <taxon>Fungi</taxon>
        <taxon>Fungi incertae sedis</taxon>
        <taxon>Mucoromycota</taxon>
        <taxon>Glomeromycotina</taxon>
        <taxon>Glomeromycetes</taxon>
        <taxon>Diversisporales</taxon>
        <taxon>Gigasporaceae</taxon>
        <taxon>Gigaspora</taxon>
    </lineage>
</organism>
<protein>
    <submittedName>
        <fullName evidence="1">Uncharacterized protein</fullName>
    </submittedName>
</protein>
<accession>A0A397ULU8</accession>
<dbReference type="AlphaFoldDB" id="A0A397ULU8"/>
<sequence>MKKKCNKVGLKWVEQILDYNVEKTLNWEEFHNNIQRIPRGIEPKWYREICELLAVYENPTLKLQKPNQFTFNKVKKGVNTKWILTTKDEWGKVSSIKGYQMIVTHWIRIEKNLKKCKGCEKNSKSLMRKKCTMLINTQDAYIVQVDTKGKIHMRVEDITDNERIVIINNNHKRKMLIPRASQAFNGIKEESWIKWIDENYIRKQITIEITAKKIKKTDKVEQMVAIAKLKHEKRIWKLEISTWPTQTHTMLTLVLLLLIIVNPRAKVEIISNDKPVLKLIEEEITKHVREKRNINNKEYASITECVKKLKIGHNITTKYEEEIKITGEEEINITTQLDPQYILWNQIIIMLDGYPIIHSVNQSLKHIFQAKNNIEWFNQRRIRALHCSRPSILWETTLKYISWGDAPLSLKTNTVKSSIKNFKIKIITNELPTYLTLHNRYPDKYPNYLCQRCQKEIEDFAHILTCIENEKTIEEILNNVWEDYCKSEKIQKKKSDINNIMKKLRKSYIEEKIPFGIITEELLVPIGNRKENIKNTPAILHQIIKEIWKSIWKPSRTKEYKATKMVIQTNTKDKEIETPSQNYNT</sequence>
<comment type="caution">
    <text evidence="1">The sequence shown here is derived from an EMBL/GenBank/DDBJ whole genome shotgun (WGS) entry which is preliminary data.</text>
</comment>
<dbReference type="OrthoDB" id="2494744at2759"/>
<proteinExistence type="predicted"/>
<evidence type="ECO:0000313" key="2">
    <source>
        <dbReference type="Proteomes" id="UP000266673"/>
    </source>
</evidence>
<keyword evidence="2" id="KW-1185">Reference proteome</keyword>